<comment type="subcellular location">
    <subcellularLocation>
        <location evidence="1">Cell outer membrane</location>
    </subcellularLocation>
</comment>
<organism evidence="6 7">
    <name type="scientific">Mucilaginibacter gynuensis</name>
    <dbReference type="NCBI Taxonomy" id="1302236"/>
    <lineage>
        <taxon>Bacteria</taxon>
        <taxon>Pseudomonadati</taxon>
        <taxon>Bacteroidota</taxon>
        <taxon>Sphingobacteriia</taxon>
        <taxon>Sphingobacteriales</taxon>
        <taxon>Sphingobacteriaceae</taxon>
        <taxon>Mucilaginibacter</taxon>
    </lineage>
</organism>
<dbReference type="Gene3D" id="2.170.130.10">
    <property type="entry name" value="TonB-dependent receptor, plug domain"/>
    <property type="match status" value="1"/>
</dbReference>
<gene>
    <name evidence="6" type="ORF">GCM10023149_25740</name>
</gene>
<dbReference type="SUPFAM" id="SSF56935">
    <property type="entry name" value="Porins"/>
    <property type="match status" value="1"/>
</dbReference>
<feature type="domain" description="Outer membrane protein beta-barrel" evidence="5">
    <location>
        <begin position="406"/>
        <end position="806"/>
    </location>
</feature>
<comment type="caution">
    <text evidence="6">The sequence shown here is derived from an EMBL/GenBank/DDBJ whole genome shotgun (WGS) entry which is preliminary data.</text>
</comment>
<dbReference type="PANTHER" id="PTHR40980:SF4">
    <property type="entry name" value="TONB-DEPENDENT RECEPTOR-LIKE BETA-BARREL DOMAIN-CONTAINING PROTEIN"/>
    <property type="match status" value="1"/>
</dbReference>
<dbReference type="InterPro" id="IPR036942">
    <property type="entry name" value="Beta-barrel_TonB_sf"/>
</dbReference>
<evidence type="ECO:0000313" key="7">
    <source>
        <dbReference type="Proteomes" id="UP001500582"/>
    </source>
</evidence>
<keyword evidence="2" id="KW-0472">Membrane</keyword>
<dbReference type="Pfam" id="PF14905">
    <property type="entry name" value="OMP_b-brl_3"/>
    <property type="match status" value="1"/>
</dbReference>
<evidence type="ECO:0000256" key="4">
    <source>
        <dbReference type="SAM" id="MobiDB-lite"/>
    </source>
</evidence>
<dbReference type="RefSeq" id="WP_345211499.1">
    <property type="nucleotide sequence ID" value="NZ_BAABFT010000006.1"/>
</dbReference>
<dbReference type="Gene3D" id="2.60.40.1120">
    <property type="entry name" value="Carboxypeptidase-like, regulatory domain"/>
    <property type="match status" value="1"/>
</dbReference>
<name>A0ABP8GH39_9SPHI</name>
<evidence type="ECO:0000259" key="5">
    <source>
        <dbReference type="Pfam" id="PF14905"/>
    </source>
</evidence>
<dbReference type="InterPro" id="IPR013784">
    <property type="entry name" value="Carb-bd-like_fold"/>
</dbReference>
<dbReference type="InterPro" id="IPR037066">
    <property type="entry name" value="Plug_dom_sf"/>
</dbReference>
<protein>
    <submittedName>
        <fullName evidence="6">Outer membrane beta-barrel family protein</fullName>
    </submittedName>
</protein>
<keyword evidence="7" id="KW-1185">Reference proteome</keyword>
<proteinExistence type="predicted"/>
<sequence>MKMLLQDTYCPKNTLPIRLTISKVCFALLVFFAGITNIYAQPNAATQGKISGKVLNETGKVVDYATVSLLKAQDSAVVKGTLSNEAGLYTFDNVKPGDYIIVATVVGYSKTASKAFSISAASPNVTVPALNMQSTSRTLKAVNVTASKPLVERKLDRTVMNVENSVLAAGNNALEILERAPGVSIDKDDNISLRGKQGVTVMINDKLTYLSANQLAALLKSTDGSTIQSIEIITNPSSKYDAAGNSGIINIKLKKNKLSGSNGSLTAGAGMGKHFRDNTSLSLNYKNGDWNFFTNLSRGDQTREKLMNIKRVVTNSQEQTFFDQETTFLESVHYNNYRFGVDYNTSAKNVLSFLVNGDYTNEYGDNISAVKIGHIFGGSDSTQTTLSKVDPTYRNIALNLNDKFQIDTLGQELTFDVVYSKFKNNSYALYDTRFFVPGKPDGSLVIRNLSPSTITINTQKVDYVKPLTKTLKLETGAKFSAVKTTNDLQAEIKQGDTFINDTTRSNLFVYDEKIKAGYINLSQEFKKLSIQAGLRAEHTSSTGDLVTTHNVVKRSYLNFFPTLFINQKLSEKNELGFSYSRRIDRPSYDNLNPFVYYLDPYTYSQGNPFLKPQYTNSFELNYTYNKTINVGIGYSHTTDAITEIILTDTIKKATFQTTLNFKTQDSYSLNISSPFTINKWWSGDVNFNGFYNTFKTDSVLGGNVDKGQAAFQLRLTQTFLFLKGFKGEIFAFYRSKQVFGIYDIKPQYAIDAGISRSFLDKKLNVKAALTDIFNIRRNNINSNYRAVDLAIRQNNDTRVGRVTVTYNFGNSKIKQRNRSTGADEESSRVKSGN</sequence>
<dbReference type="EMBL" id="BAABFT010000006">
    <property type="protein sequence ID" value="GAA4324268.1"/>
    <property type="molecule type" value="Genomic_DNA"/>
</dbReference>
<evidence type="ECO:0000256" key="3">
    <source>
        <dbReference type="ARBA" id="ARBA00023237"/>
    </source>
</evidence>
<accession>A0ABP8GH39</accession>
<dbReference type="Pfam" id="PF13620">
    <property type="entry name" value="CarboxypepD_reg"/>
    <property type="match status" value="1"/>
</dbReference>
<dbReference type="Gene3D" id="2.40.170.20">
    <property type="entry name" value="TonB-dependent receptor, beta-barrel domain"/>
    <property type="match status" value="1"/>
</dbReference>
<reference evidence="7" key="1">
    <citation type="journal article" date="2019" name="Int. J. Syst. Evol. Microbiol.">
        <title>The Global Catalogue of Microorganisms (GCM) 10K type strain sequencing project: providing services to taxonomists for standard genome sequencing and annotation.</title>
        <authorList>
            <consortium name="The Broad Institute Genomics Platform"/>
            <consortium name="The Broad Institute Genome Sequencing Center for Infectious Disease"/>
            <person name="Wu L."/>
            <person name="Ma J."/>
        </authorList>
    </citation>
    <scope>NUCLEOTIDE SEQUENCE [LARGE SCALE GENOMIC DNA]</scope>
    <source>
        <strain evidence="7">JCM 17705</strain>
    </source>
</reference>
<dbReference type="InterPro" id="IPR041700">
    <property type="entry name" value="OMP_b-brl_3"/>
</dbReference>
<dbReference type="PANTHER" id="PTHR40980">
    <property type="entry name" value="PLUG DOMAIN-CONTAINING PROTEIN"/>
    <property type="match status" value="1"/>
</dbReference>
<feature type="region of interest" description="Disordered" evidence="4">
    <location>
        <begin position="814"/>
        <end position="833"/>
    </location>
</feature>
<evidence type="ECO:0000313" key="6">
    <source>
        <dbReference type="EMBL" id="GAA4324268.1"/>
    </source>
</evidence>
<dbReference type="SUPFAM" id="SSF49452">
    <property type="entry name" value="Starch-binding domain-like"/>
    <property type="match status" value="1"/>
</dbReference>
<evidence type="ECO:0000256" key="2">
    <source>
        <dbReference type="ARBA" id="ARBA00023136"/>
    </source>
</evidence>
<keyword evidence="3" id="KW-0998">Cell outer membrane</keyword>
<dbReference type="Proteomes" id="UP001500582">
    <property type="component" value="Unassembled WGS sequence"/>
</dbReference>
<evidence type="ECO:0000256" key="1">
    <source>
        <dbReference type="ARBA" id="ARBA00004442"/>
    </source>
</evidence>